<dbReference type="GO" id="GO:0005634">
    <property type="term" value="C:nucleus"/>
    <property type="evidence" value="ECO:0007669"/>
    <property type="project" value="UniProtKB-SubCell"/>
</dbReference>
<protein>
    <submittedName>
        <fullName evidence="4">Tc3 transposase</fullName>
    </submittedName>
</protein>
<evidence type="ECO:0000313" key="5">
    <source>
        <dbReference type="Proteomes" id="UP001458880"/>
    </source>
</evidence>
<reference evidence="4 5" key="1">
    <citation type="journal article" date="2024" name="BMC Genomics">
        <title>De novo assembly and annotation of Popillia japonica's genome with initial clues to its potential as an invasive pest.</title>
        <authorList>
            <person name="Cucini C."/>
            <person name="Boschi S."/>
            <person name="Funari R."/>
            <person name="Cardaioli E."/>
            <person name="Iannotti N."/>
            <person name="Marturano G."/>
            <person name="Paoli F."/>
            <person name="Bruttini M."/>
            <person name="Carapelli A."/>
            <person name="Frati F."/>
            <person name="Nardi F."/>
        </authorList>
    </citation>
    <scope>NUCLEOTIDE SEQUENCE [LARGE SCALE GENOMIC DNA]</scope>
    <source>
        <strain evidence="4">DMR45628</strain>
    </source>
</reference>
<dbReference type="Gene3D" id="1.10.10.60">
    <property type="entry name" value="Homeodomain-like"/>
    <property type="match status" value="1"/>
</dbReference>
<dbReference type="SUPFAM" id="SSF46689">
    <property type="entry name" value="Homeodomain-like"/>
    <property type="match status" value="1"/>
</dbReference>
<dbReference type="InterPro" id="IPR025898">
    <property type="entry name" value="Tc3_transposase_DNA-bd_dom"/>
</dbReference>
<proteinExistence type="predicted"/>
<evidence type="ECO:0000313" key="4">
    <source>
        <dbReference type="EMBL" id="KAK9745010.1"/>
    </source>
</evidence>
<dbReference type="EMBL" id="JASPKY010000053">
    <property type="protein sequence ID" value="KAK9745010.1"/>
    <property type="molecule type" value="Genomic_DNA"/>
</dbReference>
<feature type="domain" description="Tc3 transposase DNA binding" evidence="3">
    <location>
        <begin position="36"/>
        <end position="78"/>
    </location>
</feature>
<comment type="subcellular location">
    <subcellularLocation>
        <location evidence="1">Nucleus</location>
    </subcellularLocation>
</comment>
<dbReference type="InterPro" id="IPR009057">
    <property type="entry name" value="Homeodomain-like_sf"/>
</dbReference>
<dbReference type="GO" id="GO:0003677">
    <property type="term" value="F:DNA binding"/>
    <property type="evidence" value="ECO:0007669"/>
    <property type="project" value="InterPro"/>
</dbReference>
<sequence>MKLVITKGYWVAKTNRKLFDICISLLLESMGRRKPLSLIERSKVLALHEAGVSKIEITRRLHRSDHCIRNFLRVPGNYAKPKSQSRPRALSTRDRQHHNLCKQQGLLRQKQE</sequence>
<name>A0AAW1MBH8_POPJA</name>
<dbReference type="Proteomes" id="UP001458880">
    <property type="component" value="Unassembled WGS sequence"/>
</dbReference>
<accession>A0AAW1MBH8</accession>
<organism evidence="4 5">
    <name type="scientific">Popillia japonica</name>
    <name type="common">Japanese beetle</name>
    <dbReference type="NCBI Taxonomy" id="7064"/>
    <lineage>
        <taxon>Eukaryota</taxon>
        <taxon>Metazoa</taxon>
        <taxon>Ecdysozoa</taxon>
        <taxon>Arthropoda</taxon>
        <taxon>Hexapoda</taxon>
        <taxon>Insecta</taxon>
        <taxon>Pterygota</taxon>
        <taxon>Neoptera</taxon>
        <taxon>Endopterygota</taxon>
        <taxon>Coleoptera</taxon>
        <taxon>Polyphaga</taxon>
        <taxon>Scarabaeiformia</taxon>
        <taxon>Scarabaeidae</taxon>
        <taxon>Rutelinae</taxon>
        <taxon>Popillia</taxon>
    </lineage>
</organism>
<dbReference type="AlphaFoldDB" id="A0AAW1MBH8"/>
<comment type="caution">
    <text evidence="4">The sequence shown here is derived from an EMBL/GenBank/DDBJ whole genome shotgun (WGS) entry which is preliminary data.</text>
</comment>
<keyword evidence="5" id="KW-1185">Reference proteome</keyword>
<feature type="region of interest" description="Disordered" evidence="2">
    <location>
        <begin position="78"/>
        <end position="112"/>
    </location>
</feature>
<evidence type="ECO:0000256" key="1">
    <source>
        <dbReference type="ARBA" id="ARBA00004123"/>
    </source>
</evidence>
<evidence type="ECO:0000259" key="3">
    <source>
        <dbReference type="Pfam" id="PF11427"/>
    </source>
</evidence>
<evidence type="ECO:0000256" key="2">
    <source>
        <dbReference type="SAM" id="MobiDB-lite"/>
    </source>
</evidence>
<dbReference type="Pfam" id="PF11427">
    <property type="entry name" value="HTH_Tnp_Tc3_1"/>
    <property type="match status" value="1"/>
</dbReference>
<gene>
    <name evidence="4" type="ORF">QE152_g7312</name>
</gene>